<dbReference type="STRING" id="546266.NEIMUCOT_04909"/>
<sequence length="167" mass="18595">MWRVNGRYLRPHRPNKIIRKHIMINLLIITHEAVGEAYRSLTHHFFPTGMPENIRILGVEPDEDQNDIINNAIAALQEFPENHGVLIMTDIFGATPCNAARRLVRAGKSAILTGLNAPMMIKATQYSPMAEDLAAFTETVREAAVKGIFAITAEPEDLVCKQHAEAV</sequence>
<dbReference type="AlphaFoldDB" id="D2ZWB6"/>
<keyword evidence="6" id="KW-0598">Phosphotransferase system</keyword>
<dbReference type="PROSITE" id="PS51096">
    <property type="entry name" value="PTS_EIIA_TYPE_4"/>
    <property type="match status" value="1"/>
</dbReference>
<accession>D2ZWB6</accession>
<comment type="caution">
    <text evidence="9">The sequence shown here is derived from an EMBL/GenBank/DDBJ whole genome shotgun (WGS) entry which is preliminary data.</text>
</comment>
<dbReference type="InterPro" id="IPR004701">
    <property type="entry name" value="PTS_EIIA_man-typ"/>
</dbReference>
<dbReference type="Pfam" id="PF03610">
    <property type="entry name" value="EIIA-man"/>
    <property type="match status" value="1"/>
</dbReference>
<evidence type="ECO:0000313" key="10">
    <source>
        <dbReference type="Proteomes" id="UP000003344"/>
    </source>
</evidence>
<organism evidence="9 10">
    <name type="scientific">Neisseria mucosa (strain ATCC 25996 / DSM 4631 / NCTC 10774 / M26)</name>
    <dbReference type="NCBI Taxonomy" id="546266"/>
    <lineage>
        <taxon>Bacteria</taxon>
        <taxon>Pseudomonadati</taxon>
        <taxon>Pseudomonadota</taxon>
        <taxon>Betaproteobacteria</taxon>
        <taxon>Neisseriales</taxon>
        <taxon>Neisseriaceae</taxon>
        <taxon>Neisseria</taxon>
    </lineage>
</organism>
<evidence type="ECO:0000256" key="4">
    <source>
        <dbReference type="ARBA" id="ARBA00022597"/>
    </source>
</evidence>
<dbReference type="PANTHER" id="PTHR33799:SF1">
    <property type="entry name" value="PTS SYSTEM MANNOSE-SPECIFIC EIIAB COMPONENT-RELATED"/>
    <property type="match status" value="1"/>
</dbReference>
<evidence type="ECO:0000259" key="8">
    <source>
        <dbReference type="PROSITE" id="PS51096"/>
    </source>
</evidence>
<dbReference type="SUPFAM" id="SSF53062">
    <property type="entry name" value="PTS system fructose IIA component-like"/>
    <property type="match status" value="1"/>
</dbReference>
<evidence type="ECO:0000256" key="6">
    <source>
        <dbReference type="ARBA" id="ARBA00022683"/>
    </source>
</evidence>
<dbReference type="InterPro" id="IPR033887">
    <property type="entry name" value="PTS_IIA_man"/>
</dbReference>
<dbReference type="CDD" id="cd00006">
    <property type="entry name" value="PTS_IIA_man"/>
    <property type="match status" value="1"/>
</dbReference>
<evidence type="ECO:0000256" key="3">
    <source>
        <dbReference type="ARBA" id="ARBA00022490"/>
    </source>
</evidence>
<name>D2ZWB6_NEIM2</name>
<dbReference type="Gene3D" id="3.40.50.510">
    <property type="entry name" value="Phosphotransferase system, mannose-type IIA component"/>
    <property type="match status" value="1"/>
</dbReference>
<reference evidence="9 10" key="1">
    <citation type="submission" date="2009-10" db="EMBL/GenBank/DDBJ databases">
        <authorList>
            <person name="Weinstock G."/>
            <person name="Sodergren E."/>
            <person name="Clifton S."/>
            <person name="Fulton L."/>
            <person name="Fulton B."/>
            <person name="Courtney L."/>
            <person name="Fronick C."/>
            <person name="Harrison M."/>
            <person name="Strong C."/>
            <person name="Farmer C."/>
            <person name="Delahaunty K."/>
            <person name="Markovic C."/>
            <person name="Hall O."/>
            <person name="Minx P."/>
            <person name="Tomlinson C."/>
            <person name="Mitreva M."/>
            <person name="Nelson J."/>
            <person name="Hou S."/>
            <person name="Wollam A."/>
            <person name="Pepin K.H."/>
            <person name="Johnson M."/>
            <person name="Bhonagiri V."/>
            <person name="Nash W.E."/>
            <person name="Warren W."/>
            <person name="Chinwalla A."/>
            <person name="Mardis E.R."/>
            <person name="Wilson R.K."/>
        </authorList>
    </citation>
    <scope>NUCLEOTIDE SEQUENCE [LARGE SCALE GENOMIC DNA]</scope>
    <source>
        <strain evidence="10">ATCC 25996 / DSM 4631 / NCTC 10774 / M26</strain>
    </source>
</reference>
<evidence type="ECO:0000256" key="5">
    <source>
        <dbReference type="ARBA" id="ARBA00022679"/>
    </source>
</evidence>
<keyword evidence="2" id="KW-0813">Transport</keyword>
<dbReference type="InterPro" id="IPR036662">
    <property type="entry name" value="PTS_EIIA_man-typ_sf"/>
</dbReference>
<evidence type="ECO:0000256" key="7">
    <source>
        <dbReference type="ARBA" id="ARBA00022777"/>
    </source>
</evidence>
<keyword evidence="4" id="KW-0762">Sugar transport</keyword>
<dbReference type="GO" id="GO:0005737">
    <property type="term" value="C:cytoplasm"/>
    <property type="evidence" value="ECO:0007669"/>
    <property type="project" value="UniProtKB-SubCell"/>
</dbReference>
<dbReference type="GO" id="GO:0009401">
    <property type="term" value="P:phosphoenolpyruvate-dependent sugar phosphotransferase system"/>
    <property type="evidence" value="ECO:0007669"/>
    <property type="project" value="UniProtKB-KW"/>
</dbReference>
<dbReference type="Proteomes" id="UP000003344">
    <property type="component" value="Unassembled WGS sequence"/>
</dbReference>
<dbReference type="PANTHER" id="PTHR33799">
    <property type="entry name" value="PTS PERMEASE-RELATED-RELATED"/>
    <property type="match status" value="1"/>
</dbReference>
<evidence type="ECO:0000313" key="9">
    <source>
        <dbReference type="EMBL" id="EFC88530.1"/>
    </source>
</evidence>
<evidence type="ECO:0000256" key="2">
    <source>
        <dbReference type="ARBA" id="ARBA00022448"/>
    </source>
</evidence>
<dbReference type="EMBL" id="ACDX02000007">
    <property type="protein sequence ID" value="EFC88530.1"/>
    <property type="molecule type" value="Genomic_DNA"/>
</dbReference>
<proteinExistence type="predicted"/>
<keyword evidence="7" id="KW-0418">Kinase</keyword>
<dbReference type="GO" id="GO:0016301">
    <property type="term" value="F:kinase activity"/>
    <property type="evidence" value="ECO:0007669"/>
    <property type="project" value="UniProtKB-KW"/>
</dbReference>
<dbReference type="eggNOG" id="COG2893">
    <property type="taxonomic scope" value="Bacteria"/>
</dbReference>
<evidence type="ECO:0000256" key="1">
    <source>
        <dbReference type="ARBA" id="ARBA00004496"/>
    </source>
</evidence>
<dbReference type="GO" id="GO:0016020">
    <property type="term" value="C:membrane"/>
    <property type="evidence" value="ECO:0007669"/>
    <property type="project" value="InterPro"/>
</dbReference>
<keyword evidence="3" id="KW-0963">Cytoplasm</keyword>
<feature type="domain" description="PTS EIIA type-4" evidence="8">
    <location>
        <begin position="23"/>
        <end position="148"/>
    </location>
</feature>
<keyword evidence="5" id="KW-0808">Transferase</keyword>
<dbReference type="InterPro" id="IPR051471">
    <property type="entry name" value="Bacterial_PTS_sugar_comp"/>
</dbReference>
<gene>
    <name evidence="9" type="ORF">NEIMUCOT_04909</name>
</gene>
<comment type="subcellular location">
    <subcellularLocation>
        <location evidence="1">Cytoplasm</location>
    </subcellularLocation>
</comment>
<protein>
    <submittedName>
        <fullName evidence="9">PTS system fructose IIA component</fullName>
    </submittedName>
</protein>